<dbReference type="RefSeq" id="WP_167462268.1">
    <property type="nucleotide sequence ID" value="NZ_CP046171.1"/>
</dbReference>
<proteinExistence type="predicted"/>
<accession>A0A6G9XQS6</accession>
<protein>
    <submittedName>
        <fullName evidence="1">Uncharacterized protein</fullName>
    </submittedName>
</protein>
<dbReference type="AlphaFoldDB" id="A0A6G9XQS6"/>
<organism evidence="1 2">
    <name type="scientific">Nocardia brasiliensis</name>
    <dbReference type="NCBI Taxonomy" id="37326"/>
    <lineage>
        <taxon>Bacteria</taxon>
        <taxon>Bacillati</taxon>
        <taxon>Actinomycetota</taxon>
        <taxon>Actinomycetes</taxon>
        <taxon>Mycobacteriales</taxon>
        <taxon>Nocardiaceae</taxon>
        <taxon>Nocardia</taxon>
    </lineage>
</organism>
<gene>
    <name evidence="1" type="ORF">F5X71_13560</name>
</gene>
<dbReference type="Proteomes" id="UP000501705">
    <property type="component" value="Chromosome"/>
</dbReference>
<reference evidence="1 2" key="1">
    <citation type="journal article" date="2019" name="ACS Chem. Biol.">
        <title>Identification and Mobilization of a Cryptic Antibiotic Biosynthesis Gene Locus from a Human-Pathogenic Nocardia Isolate.</title>
        <authorList>
            <person name="Herisse M."/>
            <person name="Ishida K."/>
            <person name="Porter J.L."/>
            <person name="Howden B."/>
            <person name="Hertweck C."/>
            <person name="Stinear T.P."/>
            <person name="Pidot S.J."/>
        </authorList>
    </citation>
    <scope>NUCLEOTIDE SEQUENCE [LARGE SCALE GENOMIC DNA]</scope>
    <source>
        <strain evidence="1 2">AUSMDU00024985</strain>
    </source>
</reference>
<name>A0A6G9XQS6_NOCBR</name>
<evidence type="ECO:0000313" key="1">
    <source>
        <dbReference type="EMBL" id="QIS03200.1"/>
    </source>
</evidence>
<evidence type="ECO:0000313" key="2">
    <source>
        <dbReference type="Proteomes" id="UP000501705"/>
    </source>
</evidence>
<sequence length="191" mass="18931">MGNLENDSLAGAVADRHAESAGSPRWRRGIAASVAAVAALGLIGAATGSAAAAPATDCLWAGTGYAQGADVAAGGRIFTCAAERGTPIWVRGIATGAPSTVANPGARTRPTGTFSVGAQQPGTEYNDYCVGSQLVGGSEAVYQVVADAAGALRWQAAGPIAQWVFAPGTGPVPTTRSAALCPAEPVLWPAN</sequence>
<dbReference type="EMBL" id="CP046171">
    <property type="protein sequence ID" value="QIS03200.1"/>
    <property type="molecule type" value="Genomic_DNA"/>
</dbReference>